<proteinExistence type="predicted"/>
<dbReference type="RefSeq" id="WP_368497637.1">
    <property type="nucleotide sequence ID" value="NZ_CP162511.1"/>
</dbReference>
<dbReference type="AlphaFoldDB" id="A0AB39BGA5"/>
<reference evidence="2" key="1">
    <citation type="submission" date="2024-05" db="EMBL/GenBank/DDBJ databases">
        <title>Herbiconiux sp. A18JL235.</title>
        <authorList>
            <person name="Zhang G."/>
        </authorList>
    </citation>
    <scope>NUCLEOTIDE SEQUENCE</scope>
    <source>
        <strain evidence="2">A18JL235</strain>
    </source>
</reference>
<sequence>MADHVRPARITAGVLAAALLMGGLVSLTPSPAEAAGTVTQNATAKTLTASSSGTTMTLDYNNRAAISSLLVSGTETLASGQPGYSTLQLDSDGSTLSSQALAQSPSVSVSGNTATVSFTMSNSKVSAAEVWTLTANTSDISLAIARTVTWAGGASGSIRDSSMPRMTFKQDQWNNAHLAGSGGSIPLWGAQLLTASSAQLTDGSPAFPTGLSLEKGGNRVVQTQNSIRLLNDAPTGLDVNASPNRNGAVSFLREGTSSPGGLTTSWSQSSAAWGYTNQNPKGYAEAVSGLGRFATGGALLFAPVTVASGQQDTVTLTFATTPTSASYDVGTIKGFDSSQVAHAIKDFGAAMMQDSTIGASSERSFRSAKAPPFTMLFNVYVAELLQSDEAFASMRKQFLDIKDGLQRSDGMLGCCTPFAVQAIPSTLPDYLTTDGVFAYVAAVATLYELAPDPAWLQQMKPSIEAALAYADGHLKITSGITAGLYSNYQCGQPAPLTGCVKHNSDWNDLYQIGQVNAYQNVLAYHALTQWAALENSVLGSPSLAAGYTSSASALRTKFNQAGADGGFWSTSSQTFEYTRDLNGTLVKDCKNLFANGYAVQYGLVNDDRARVIAGQLRSSYYSTFWRLHGSNPVSCATTETDLYFPFFEDGGVHLLMEQPAAQIGLTLSDRSYNVNSAHTVAERYPQDHFWGMSNIQPDTLAVRRDVYQETWMSNNILGLWPLFHDVLGFQPTRDRLDLAPYIDNSLIGSSVPYSVRGQHSVIVDYLALESYRVTADGSVPIRIGWRDRQPGVQYTVRVDGTPQSVTADAAGKVWLTTTGSGAHTYTIDSVALVTLDDSKAAFSGTWGPAAGSAFFGGSIALSSTTGSAATFDFTGDAIGFTGSTGTDKGRARIEVDGIDLGTVDYFSTNPENQKTIFDQAGFGPGAHRLTVTALGTKSAASTGTQINIDALRLPGVPSPSDPVDDVHFAYSGAWFTDQYGKFLDGTIHGTSTAGATATKVFSGTSFDLFGAKGPDKGKAQISVDGGAPQVVDFYSASGQNQATIATISGLSAGLHTVVITALGQKSSASSGVQVTVDGIRVRQ</sequence>
<evidence type="ECO:0000313" key="2">
    <source>
        <dbReference type="EMBL" id="XDI05253.1"/>
    </source>
</evidence>
<dbReference type="Gene3D" id="1.50.10.10">
    <property type="match status" value="1"/>
</dbReference>
<evidence type="ECO:0000256" key="1">
    <source>
        <dbReference type="SAM" id="SignalP"/>
    </source>
</evidence>
<organism evidence="2">
    <name type="scientific">Herbiconiux sp. A18JL235</name>
    <dbReference type="NCBI Taxonomy" id="3152363"/>
    <lineage>
        <taxon>Bacteria</taxon>
        <taxon>Bacillati</taxon>
        <taxon>Actinomycetota</taxon>
        <taxon>Actinomycetes</taxon>
        <taxon>Micrococcales</taxon>
        <taxon>Microbacteriaceae</taxon>
        <taxon>Herbiconiux</taxon>
    </lineage>
</organism>
<dbReference type="InterPro" id="IPR012341">
    <property type="entry name" value="6hp_glycosidase-like_sf"/>
</dbReference>
<feature type="signal peptide" evidence="1">
    <location>
        <begin position="1"/>
        <end position="34"/>
    </location>
</feature>
<accession>A0AB39BGA5</accession>
<dbReference type="GO" id="GO:0005975">
    <property type="term" value="P:carbohydrate metabolic process"/>
    <property type="evidence" value="ECO:0007669"/>
    <property type="project" value="InterPro"/>
</dbReference>
<dbReference type="SUPFAM" id="SSF48208">
    <property type="entry name" value="Six-hairpin glycosidases"/>
    <property type="match status" value="1"/>
</dbReference>
<dbReference type="InterPro" id="IPR008928">
    <property type="entry name" value="6-hairpin_glycosidase_sf"/>
</dbReference>
<evidence type="ECO:0008006" key="3">
    <source>
        <dbReference type="Google" id="ProtNLM"/>
    </source>
</evidence>
<dbReference type="EMBL" id="CP162511">
    <property type="protein sequence ID" value="XDI05253.1"/>
    <property type="molecule type" value="Genomic_DNA"/>
</dbReference>
<name>A0AB39BGA5_9MICO</name>
<protein>
    <recommendedName>
        <fullName evidence="3">Alpha-L-rhamnosidase six-hairpin glycosidase domain-containing protein</fullName>
    </recommendedName>
</protein>
<gene>
    <name evidence="2" type="ORF">ABFY20_18335</name>
</gene>
<feature type="chain" id="PRO_5044297174" description="Alpha-L-rhamnosidase six-hairpin glycosidase domain-containing protein" evidence="1">
    <location>
        <begin position="35"/>
        <end position="1083"/>
    </location>
</feature>
<keyword evidence="1" id="KW-0732">Signal</keyword>
<dbReference type="Gene3D" id="2.60.120.260">
    <property type="entry name" value="Galactose-binding domain-like"/>
    <property type="match status" value="2"/>
</dbReference>